<name>A0A1T4VW75_9FIRM</name>
<proteinExistence type="predicted"/>
<gene>
    <name evidence="2" type="ORF">SAMN02745111_01755</name>
</gene>
<keyword evidence="1" id="KW-0812">Transmembrane</keyword>
<sequence length="278" mass="31838">MILSLEIVLTNNGYNNIIVLVDKKQGEIEDMKKSIYLIITLIIIGVGLFLCRGIISNKKEDYSFDITDMKIGTKNIYVEYNVGKSIYEKNAAIENLIISDGEKKLNLGSSSMAKTDKKNSYIEYYYLPSNFNDKSDEEITEIINGFVGKEIEVEAKVFAKNNKEDIKCKKSFKINKLMEEKIQEVNTPFSVDDDVVILKKAIFDEKYITLEVEGENDIDTFILFELKGDDGKVLTYLGGDDTEQRYENKKELKTIKVVAYKMNQDVKEDSMEIEIPVK</sequence>
<keyword evidence="3" id="KW-1185">Reference proteome</keyword>
<evidence type="ECO:0000313" key="3">
    <source>
        <dbReference type="Proteomes" id="UP000190814"/>
    </source>
</evidence>
<dbReference type="AlphaFoldDB" id="A0A1T4VW75"/>
<protein>
    <submittedName>
        <fullName evidence="2">Uncharacterized protein</fullName>
    </submittedName>
</protein>
<dbReference type="STRING" id="39495.SAMN02745111_01755"/>
<dbReference type="EMBL" id="FUXZ01000010">
    <property type="protein sequence ID" value="SKA69065.1"/>
    <property type="molecule type" value="Genomic_DNA"/>
</dbReference>
<evidence type="ECO:0000256" key="1">
    <source>
        <dbReference type="SAM" id="Phobius"/>
    </source>
</evidence>
<keyword evidence="1" id="KW-0472">Membrane</keyword>
<organism evidence="2 3">
    <name type="scientific">Eubacterium uniforme</name>
    <dbReference type="NCBI Taxonomy" id="39495"/>
    <lineage>
        <taxon>Bacteria</taxon>
        <taxon>Bacillati</taxon>
        <taxon>Bacillota</taxon>
        <taxon>Clostridia</taxon>
        <taxon>Eubacteriales</taxon>
        <taxon>Eubacteriaceae</taxon>
        <taxon>Eubacterium</taxon>
    </lineage>
</organism>
<evidence type="ECO:0000313" key="2">
    <source>
        <dbReference type="EMBL" id="SKA69065.1"/>
    </source>
</evidence>
<dbReference type="Proteomes" id="UP000190814">
    <property type="component" value="Unassembled WGS sequence"/>
</dbReference>
<reference evidence="2 3" key="1">
    <citation type="submission" date="2017-02" db="EMBL/GenBank/DDBJ databases">
        <authorList>
            <person name="Peterson S.W."/>
        </authorList>
    </citation>
    <scope>NUCLEOTIDE SEQUENCE [LARGE SCALE GENOMIC DNA]</scope>
    <source>
        <strain evidence="2 3">ATCC 35992</strain>
    </source>
</reference>
<keyword evidence="1" id="KW-1133">Transmembrane helix</keyword>
<feature type="transmembrane region" description="Helical" evidence="1">
    <location>
        <begin position="35"/>
        <end position="55"/>
    </location>
</feature>
<accession>A0A1T4VW75</accession>